<evidence type="ECO:0008006" key="4">
    <source>
        <dbReference type="Google" id="ProtNLM"/>
    </source>
</evidence>
<accession>A0A160DY61</accession>
<name>A0A160DY61_9GAMM</name>
<dbReference type="KEGG" id="dko:I596_3536"/>
<evidence type="ECO:0000313" key="3">
    <source>
        <dbReference type="Proteomes" id="UP000076830"/>
    </source>
</evidence>
<gene>
    <name evidence="2" type="ORF">I596_3536</name>
</gene>
<dbReference type="AlphaFoldDB" id="A0A160DY61"/>
<dbReference type="EMBL" id="CP015249">
    <property type="protein sequence ID" value="ANB19524.1"/>
    <property type="molecule type" value="Genomic_DNA"/>
</dbReference>
<dbReference type="Proteomes" id="UP000076830">
    <property type="component" value="Chromosome"/>
</dbReference>
<dbReference type="InterPro" id="IPR018673">
    <property type="entry name" value="DUF2141"/>
</dbReference>
<keyword evidence="3" id="KW-1185">Reference proteome</keyword>
<dbReference type="STRING" id="1300342.I596_3536"/>
<dbReference type="RefSeq" id="WP_223303857.1">
    <property type="nucleotide sequence ID" value="NZ_CP015249.1"/>
</dbReference>
<proteinExistence type="predicted"/>
<evidence type="ECO:0000256" key="1">
    <source>
        <dbReference type="SAM" id="SignalP"/>
    </source>
</evidence>
<protein>
    <recommendedName>
        <fullName evidence="4">DUF2141 domain-containing protein</fullName>
    </recommendedName>
</protein>
<evidence type="ECO:0000313" key="2">
    <source>
        <dbReference type="EMBL" id="ANB19524.1"/>
    </source>
</evidence>
<reference evidence="2 3" key="1">
    <citation type="submission" date="2016-04" db="EMBL/GenBank/DDBJ databases">
        <title>Complete genome sequence of Dokdonella koreensis DS-123T.</title>
        <authorList>
            <person name="Kim J.F."/>
            <person name="Lee H."/>
            <person name="Kwak M.-J."/>
        </authorList>
    </citation>
    <scope>NUCLEOTIDE SEQUENCE [LARGE SCALE GENOMIC DNA]</scope>
    <source>
        <strain evidence="2 3">DS-123</strain>
    </source>
</reference>
<keyword evidence="1" id="KW-0732">Signal</keyword>
<feature type="signal peptide" evidence="1">
    <location>
        <begin position="1"/>
        <end position="19"/>
    </location>
</feature>
<feature type="chain" id="PRO_5007813226" description="DUF2141 domain-containing protein" evidence="1">
    <location>
        <begin position="20"/>
        <end position="137"/>
    </location>
</feature>
<organism evidence="2 3">
    <name type="scientific">Dokdonella koreensis DS-123</name>
    <dbReference type="NCBI Taxonomy" id="1300342"/>
    <lineage>
        <taxon>Bacteria</taxon>
        <taxon>Pseudomonadati</taxon>
        <taxon>Pseudomonadota</taxon>
        <taxon>Gammaproteobacteria</taxon>
        <taxon>Lysobacterales</taxon>
        <taxon>Rhodanobacteraceae</taxon>
        <taxon>Dokdonella</taxon>
    </lineage>
</organism>
<dbReference type="Pfam" id="PF09912">
    <property type="entry name" value="DUF2141"/>
    <property type="match status" value="1"/>
</dbReference>
<sequence>MIVRPALLALMLAAGSAAAADLTVTVSDIRVQTGQLKIAVIGSAEGWDGKAKPAAVDAAPAAGTQATFRFADLPPGAYAVQVMHDENDNGKLDTNFVGMPIEGYGFSNNPPVMRKPTWDEARFELAADGATLVVHLR</sequence>